<dbReference type="Proteomes" id="UP000324222">
    <property type="component" value="Unassembled WGS sequence"/>
</dbReference>
<sequence>MKPCYCPEEGFDSSKSVKRAPCFLEVNRHQGFNQ</sequence>
<dbReference type="AlphaFoldDB" id="A0A5B7KGJ1"/>
<evidence type="ECO:0000313" key="2">
    <source>
        <dbReference type="Proteomes" id="UP000324222"/>
    </source>
</evidence>
<dbReference type="EMBL" id="VSRR010139900">
    <property type="protein sequence ID" value="MPD04219.1"/>
    <property type="molecule type" value="Genomic_DNA"/>
</dbReference>
<accession>A0A5B7KGJ1</accession>
<gene>
    <name evidence="1" type="ORF">E2C01_099893</name>
</gene>
<name>A0A5B7KGJ1_PORTR</name>
<comment type="caution">
    <text evidence="1">The sequence shown here is derived from an EMBL/GenBank/DDBJ whole genome shotgun (WGS) entry which is preliminary data.</text>
</comment>
<evidence type="ECO:0000313" key="1">
    <source>
        <dbReference type="EMBL" id="MPD04219.1"/>
    </source>
</evidence>
<organism evidence="1 2">
    <name type="scientific">Portunus trituberculatus</name>
    <name type="common">Swimming crab</name>
    <name type="synonym">Neptunus trituberculatus</name>
    <dbReference type="NCBI Taxonomy" id="210409"/>
    <lineage>
        <taxon>Eukaryota</taxon>
        <taxon>Metazoa</taxon>
        <taxon>Ecdysozoa</taxon>
        <taxon>Arthropoda</taxon>
        <taxon>Crustacea</taxon>
        <taxon>Multicrustacea</taxon>
        <taxon>Malacostraca</taxon>
        <taxon>Eumalacostraca</taxon>
        <taxon>Eucarida</taxon>
        <taxon>Decapoda</taxon>
        <taxon>Pleocyemata</taxon>
        <taxon>Brachyura</taxon>
        <taxon>Eubrachyura</taxon>
        <taxon>Portunoidea</taxon>
        <taxon>Portunidae</taxon>
        <taxon>Portuninae</taxon>
        <taxon>Portunus</taxon>
    </lineage>
</organism>
<reference evidence="1 2" key="1">
    <citation type="submission" date="2019-05" db="EMBL/GenBank/DDBJ databases">
        <title>Another draft genome of Portunus trituberculatus and its Hox gene families provides insights of decapod evolution.</title>
        <authorList>
            <person name="Jeong J.-H."/>
            <person name="Song I."/>
            <person name="Kim S."/>
            <person name="Choi T."/>
            <person name="Kim D."/>
            <person name="Ryu S."/>
            <person name="Kim W."/>
        </authorList>
    </citation>
    <scope>NUCLEOTIDE SEQUENCE [LARGE SCALE GENOMIC DNA]</scope>
    <source>
        <tissue evidence="1">Muscle</tissue>
    </source>
</reference>
<protein>
    <submittedName>
        <fullName evidence="1">Uncharacterized protein</fullName>
    </submittedName>
</protein>
<proteinExistence type="predicted"/>
<keyword evidence="2" id="KW-1185">Reference proteome</keyword>